<dbReference type="InterPro" id="IPR004435">
    <property type="entry name" value="MobB_dom"/>
</dbReference>
<feature type="domain" description="Molybdopterin-guanine dinucleotide biosynthesis protein B (MobB)" evidence="1">
    <location>
        <begin position="14"/>
        <end position="149"/>
    </location>
</feature>
<dbReference type="GO" id="GO:0006777">
    <property type="term" value="P:Mo-molybdopterin cofactor biosynthetic process"/>
    <property type="evidence" value="ECO:0007669"/>
    <property type="project" value="InterPro"/>
</dbReference>
<dbReference type="InterPro" id="IPR052539">
    <property type="entry name" value="MGD_biosynthesis_adapter"/>
</dbReference>
<keyword evidence="3" id="KW-1185">Reference proteome</keyword>
<evidence type="ECO:0000313" key="3">
    <source>
        <dbReference type="Proteomes" id="UP000471640"/>
    </source>
</evidence>
<dbReference type="Gene3D" id="3.40.50.300">
    <property type="entry name" value="P-loop containing nucleotide triphosphate hydrolases"/>
    <property type="match status" value="1"/>
</dbReference>
<dbReference type="CDD" id="cd03116">
    <property type="entry name" value="MobB"/>
    <property type="match status" value="1"/>
</dbReference>
<organism evidence="2 3">
    <name type="scientific">Thiorhodococcus mannitoliphagus</name>
    <dbReference type="NCBI Taxonomy" id="329406"/>
    <lineage>
        <taxon>Bacteria</taxon>
        <taxon>Pseudomonadati</taxon>
        <taxon>Pseudomonadota</taxon>
        <taxon>Gammaproteobacteria</taxon>
        <taxon>Chromatiales</taxon>
        <taxon>Chromatiaceae</taxon>
        <taxon>Thiorhodococcus</taxon>
    </lineage>
</organism>
<dbReference type="SUPFAM" id="SSF52540">
    <property type="entry name" value="P-loop containing nucleoside triphosphate hydrolases"/>
    <property type="match status" value="1"/>
</dbReference>
<dbReference type="Pfam" id="PF03205">
    <property type="entry name" value="MobB"/>
    <property type="match status" value="1"/>
</dbReference>
<reference evidence="3" key="1">
    <citation type="journal article" date="2020" name="Microbiol. Resour. Announc.">
        <title>Draft Genome Sequences of Thiorhodococcus mannitoliphagus and Thiorhodococcus minor, Purple Sulfur Photosynthetic Bacteria in the Gammaproteobacterial Family Chromatiaceae.</title>
        <authorList>
            <person name="Aviles F.A."/>
            <person name="Meyer T.E."/>
            <person name="Kyndt J.A."/>
        </authorList>
    </citation>
    <scope>NUCLEOTIDE SEQUENCE [LARGE SCALE GENOMIC DNA]</scope>
    <source>
        <strain evidence="3">DSM 18266</strain>
    </source>
</reference>
<dbReference type="AlphaFoldDB" id="A0A6P1DSG9"/>
<dbReference type="GO" id="GO:0005525">
    <property type="term" value="F:GTP binding"/>
    <property type="evidence" value="ECO:0007669"/>
    <property type="project" value="InterPro"/>
</dbReference>
<dbReference type="InterPro" id="IPR027417">
    <property type="entry name" value="P-loop_NTPase"/>
</dbReference>
<accession>A0A6P1DSG9</accession>
<dbReference type="EMBL" id="JAAIJR010000013">
    <property type="protein sequence ID" value="NEX19646.1"/>
    <property type="molecule type" value="Genomic_DNA"/>
</dbReference>
<reference evidence="2 3" key="2">
    <citation type="submission" date="2020-02" db="EMBL/GenBank/DDBJ databases">
        <title>Genome sequences of Thiorhodococcus mannitoliphagus and Thiorhodococcus minor, purple sulfur photosynthetic bacteria in the gammaproteobacterial family, Chromatiaceae.</title>
        <authorList>
            <person name="Aviles F.A."/>
            <person name="Meyer T.E."/>
            <person name="Kyndt J.A."/>
        </authorList>
    </citation>
    <scope>NUCLEOTIDE SEQUENCE [LARGE SCALE GENOMIC DNA]</scope>
    <source>
        <strain evidence="2 3">DSM 18266</strain>
    </source>
</reference>
<dbReference type="PANTHER" id="PTHR40072:SF1">
    <property type="entry name" value="MOLYBDOPTERIN-GUANINE DINUCLEOTIDE BIOSYNTHESIS ADAPTER PROTEIN"/>
    <property type="match status" value="1"/>
</dbReference>
<dbReference type="RefSeq" id="WP_164652547.1">
    <property type="nucleotide sequence ID" value="NZ_JAAIJR010000013.1"/>
</dbReference>
<sequence length="181" mass="19713">MSTPQSALAAALPVIGFVAPSGSGKTTLLRAVVAELHARGLRLGYLKHAHHTFDLDTPGKDSFEIRAAGAAQTLLASRERWALQVEQHSKGEDPDLQAMLARFEHDSLDLVLVEGFKHARYPKIEVFRTALGRAPLYVKDTDIVAVATDDPLPRQPHPQILPLRSPSAIVNFILSRSGLVD</sequence>
<evidence type="ECO:0000313" key="2">
    <source>
        <dbReference type="EMBL" id="NEX19646.1"/>
    </source>
</evidence>
<name>A0A6P1DSG9_9GAMM</name>
<evidence type="ECO:0000259" key="1">
    <source>
        <dbReference type="Pfam" id="PF03205"/>
    </source>
</evidence>
<dbReference type="NCBIfam" id="TIGR00176">
    <property type="entry name" value="mobB"/>
    <property type="match status" value="1"/>
</dbReference>
<protein>
    <submittedName>
        <fullName evidence="2">Molybdopterin-guanine dinucleotide biosynthesis protein B</fullName>
    </submittedName>
</protein>
<comment type="caution">
    <text evidence="2">The sequence shown here is derived from an EMBL/GenBank/DDBJ whole genome shotgun (WGS) entry which is preliminary data.</text>
</comment>
<dbReference type="Proteomes" id="UP000471640">
    <property type="component" value="Unassembled WGS sequence"/>
</dbReference>
<proteinExistence type="predicted"/>
<dbReference type="PANTHER" id="PTHR40072">
    <property type="entry name" value="MOLYBDOPTERIN-GUANINE DINUCLEOTIDE BIOSYNTHESIS ADAPTER PROTEIN-RELATED"/>
    <property type="match status" value="1"/>
</dbReference>
<gene>
    <name evidence="2" type="primary">mobB</name>
    <name evidence="2" type="ORF">G3480_04845</name>
</gene>